<protein>
    <submittedName>
        <fullName evidence="2">NYN domain-containing protein</fullName>
    </submittedName>
</protein>
<dbReference type="Proteomes" id="UP000831151">
    <property type="component" value="Chromosome"/>
</dbReference>
<organism evidence="2 3">
    <name type="scientific">Fenollaria massiliensis</name>
    <dbReference type="NCBI Taxonomy" id="938288"/>
    <lineage>
        <taxon>Bacteria</taxon>
        <taxon>Bacillati</taxon>
        <taxon>Bacillota</taxon>
        <taxon>Clostridia</taxon>
        <taxon>Eubacteriales</taxon>
        <taxon>Fenollaria</taxon>
    </lineage>
</organism>
<dbReference type="Pfam" id="PF05991">
    <property type="entry name" value="NYN_YacP"/>
    <property type="match status" value="1"/>
</dbReference>
<proteinExistence type="predicted"/>
<evidence type="ECO:0000313" key="3">
    <source>
        <dbReference type="Proteomes" id="UP000831151"/>
    </source>
</evidence>
<evidence type="ECO:0000313" key="2">
    <source>
        <dbReference type="EMBL" id="UQK58769.1"/>
    </source>
</evidence>
<sequence length="172" mass="20188">MKKKRLRHILFVDGYNVINSWEHLRERKEESLEAARDELENILEEYMRYNKERIILVYDGHLIKGNQGEKKIIKGLEIVFTKENITADSYIEREVASMPYGYKIRVATSDLAEQSLIFQRGASRLSSRELAIEIENSKRTQKRISKKNNMINNMKLSGIDEAELEKLKDLNL</sequence>
<dbReference type="PANTHER" id="PTHR34547:SF1">
    <property type="entry name" value="YACP-LIKE NYN DOMAIN PROTEIN"/>
    <property type="match status" value="1"/>
</dbReference>
<accession>A0A9E7DIR8</accession>
<reference evidence="2" key="1">
    <citation type="submission" date="2022-04" db="EMBL/GenBank/DDBJ databases">
        <title>Complete genome sequences of Ezakiella coagulans and Fenollaria massiliensis.</title>
        <authorList>
            <person name="France M.T."/>
            <person name="Clifford J."/>
            <person name="Narina S."/>
            <person name="Rutt L."/>
            <person name="Ravel J."/>
        </authorList>
    </citation>
    <scope>NUCLEOTIDE SEQUENCE</scope>
    <source>
        <strain evidence="2">C0061C2</strain>
    </source>
</reference>
<dbReference type="PANTHER" id="PTHR34547">
    <property type="entry name" value="YACP-LIKE NYN DOMAIN PROTEIN"/>
    <property type="match status" value="1"/>
</dbReference>
<dbReference type="KEGG" id="fms:M1R53_05900"/>
<dbReference type="EMBL" id="CP096649">
    <property type="protein sequence ID" value="UQK58769.1"/>
    <property type="molecule type" value="Genomic_DNA"/>
</dbReference>
<dbReference type="InterPro" id="IPR010298">
    <property type="entry name" value="YacP-like"/>
</dbReference>
<dbReference type="AlphaFoldDB" id="A0A9E7DIR8"/>
<feature type="coiled-coil region" evidence="1">
    <location>
        <begin position="18"/>
        <end position="52"/>
    </location>
</feature>
<keyword evidence="1" id="KW-0175">Coiled coil</keyword>
<gene>
    <name evidence="2" type="ORF">M1R53_05900</name>
</gene>
<dbReference type="CDD" id="cd10912">
    <property type="entry name" value="PIN_YacP-like"/>
    <property type="match status" value="1"/>
</dbReference>
<evidence type="ECO:0000256" key="1">
    <source>
        <dbReference type="SAM" id="Coils"/>
    </source>
</evidence>
<name>A0A9E7DIR8_9FIRM</name>
<dbReference type="RefSeq" id="WP_249242344.1">
    <property type="nucleotide sequence ID" value="NZ_CP096649.1"/>
</dbReference>
<keyword evidence="3" id="KW-1185">Reference proteome</keyword>